<feature type="domain" description="Barstar (barnase inhibitor)" evidence="2">
    <location>
        <begin position="1"/>
        <end position="80"/>
    </location>
</feature>
<keyword evidence="4" id="KW-1185">Reference proteome</keyword>
<accession>A0A2N6UGH3</accession>
<gene>
    <name evidence="3" type="ORF">CJ191_00900</name>
</gene>
<dbReference type="RefSeq" id="WP_070466832.1">
    <property type="nucleotide sequence ID" value="NZ_PNHQ01000001.1"/>
</dbReference>
<dbReference type="Gene3D" id="3.30.370.10">
    <property type="entry name" value="Barstar-like"/>
    <property type="match status" value="1"/>
</dbReference>
<dbReference type="AlphaFoldDB" id="A0A2N6UGH3"/>
<proteinExistence type="inferred from homology"/>
<dbReference type="SUPFAM" id="SSF52038">
    <property type="entry name" value="Barstar-related"/>
    <property type="match status" value="1"/>
</dbReference>
<dbReference type="Pfam" id="PF01337">
    <property type="entry name" value="Barstar"/>
    <property type="match status" value="1"/>
</dbReference>
<reference evidence="3 4" key="1">
    <citation type="submission" date="2017-09" db="EMBL/GenBank/DDBJ databases">
        <title>Bacterial strain isolated from the female urinary microbiota.</title>
        <authorList>
            <person name="Thomas-White K."/>
            <person name="Kumar N."/>
            <person name="Forster S."/>
            <person name="Putonti C."/>
            <person name="Lawley T."/>
            <person name="Wolfe A.J."/>
        </authorList>
    </citation>
    <scope>NUCLEOTIDE SEQUENCE [LARGE SCALE GENOMIC DNA]</scope>
    <source>
        <strain evidence="3 4">UMB0240</strain>
    </source>
</reference>
<dbReference type="EMBL" id="PNHQ01000001">
    <property type="protein sequence ID" value="PMC80711.1"/>
    <property type="molecule type" value="Genomic_DNA"/>
</dbReference>
<sequence length="89" mass="10300">MQTLIIDGRDLYGKKELHDYIAKALDFPSYYGANLDALNDMLTSRKEITNIYLLNLDILADHIGSDYTKKFVKLLMDIEEKNAFLTILR</sequence>
<evidence type="ECO:0000259" key="2">
    <source>
        <dbReference type="Pfam" id="PF01337"/>
    </source>
</evidence>
<dbReference type="InterPro" id="IPR000468">
    <property type="entry name" value="Barstar"/>
</dbReference>
<dbReference type="Proteomes" id="UP000235701">
    <property type="component" value="Unassembled WGS sequence"/>
</dbReference>
<name>A0A2N6UGH3_9LACT</name>
<comment type="caution">
    <text evidence="3">The sequence shown here is derived from an EMBL/GenBank/DDBJ whole genome shotgun (WGS) entry which is preliminary data.</text>
</comment>
<dbReference type="InterPro" id="IPR035905">
    <property type="entry name" value="Barstar-like_sf"/>
</dbReference>
<comment type="similarity">
    <text evidence="1">Belongs to the barstar family.</text>
</comment>
<evidence type="ECO:0000313" key="4">
    <source>
        <dbReference type="Proteomes" id="UP000235701"/>
    </source>
</evidence>
<protein>
    <submittedName>
        <fullName evidence="3">Ribonuclease barnase inhibitor barstar</fullName>
    </submittedName>
</protein>
<evidence type="ECO:0000256" key="1">
    <source>
        <dbReference type="ARBA" id="ARBA00006845"/>
    </source>
</evidence>
<evidence type="ECO:0000313" key="3">
    <source>
        <dbReference type="EMBL" id="PMC80711.1"/>
    </source>
</evidence>
<organism evidence="3 4">
    <name type="scientific">Aerococcus viridans</name>
    <dbReference type="NCBI Taxonomy" id="1377"/>
    <lineage>
        <taxon>Bacteria</taxon>
        <taxon>Bacillati</taxon>
        <taxon>Bacillota</taxon>
        <taxon>Bacilli</taxon>
        <taxon>Lactobacillales</taxon>
        <taxon>Aerococcaceae</taxon>
        <taxon>Aerococcus</taxon>
    </lineage>
</organism>
<dbReference type="OrthoDB" id="7575400at2"/>